<dbReference type="AlphaFoldDB" id="A0A7W7NUH5"/>
<comment type="caution">
    <text evidence="1">The sequence shown here is derived from an EMBL/GenBank/DDBJ whole genome shotgun (WGS) entry which is preliminary data.</text>
</comment>
<dbReference type="Proteomes" id="UP000555448">
    <property type="component" value="Unassembled WGS sequence"/>
</dbReference>
<dbReference type="EMBL" id="JACHLR010000002">
    <property type="protein sequence ID" value="MBB4857211.1"/>
    <property type="molecule type" value="Genomic_DNA"/>
</dbReference>
<evidence type="ECO:0000313" key="2">
    <source>
        <dbReference type="Proteomes" id="UP000555448"/>
    </source>
</evidence>
<reference evidence="1 2" key="1">
    <citation type="submission" date="2020-08" db="EMBL/GenBank/DDBJ databases">
        <title>Functional genomics of gut bacteria from endangered species of beetles.</title>
        <authorList>
            <person name="Carlos-Shanley C."/>
        </authorList>
    </citation>
    <scope>NUCLEOTIDE SEQUENCE [LARGE SCALE GENOMIC DNA]</scope>
    <source>
        <strain evidence="1 2">S00245</strain>
    </source>
</reference>
<dbReference type="RefSeq" id="WP_184242513.1">
    <property type="nucleotide sequence ID" value="NZ_JACHLR010000002.1"/>
</dbReference>
<evidence type="ECO:0000313" key="1">
    <source>
        <dbReference type="EMBL" id="MBB4857211.1"/>
    </source>
</evidence>
<proteinExistence type="predicted"/>
<gene>
    <name evidence="1" type="ORF">HNO88_000518</name>
</gene>
<organism evidence="1 2">
    <name type="scientific">Novosphingobium chloroacetimidivorans</name>
    <dbReference type="NCBI Taxonomy" id="1428314"/>
    <lineage>
        <taxon>Bacteria</taxon>
        <taxon>Pseudomonadati</taxon>
        <taxon>Pseudomonadota</taxon>
        <taxon>Alphaproteobacteria</taxon>
        <taxon>Sphingomonadales</taxon>
        <taxon>Sphingomonadaceae</taxon>
        <taxon>Novosphingobium</taxon>
    </lineage>
</organism>
<accession>A0A7W7NUH5</accession>
<protein>
    <submittedName>
        <fullName evidence="1">Uncharacterized protein</fullName>
    </submittedName>
</protein>
<keyword evidence="2" id="KW-1185">Reference proteome</keyword>
<name>A0A7W7NUH5_9SPHN</name>
<sequence>MAANLLDLQRKFEKKIDERKTIQLSPEEMDLIVECGAYDEIVRAALEFRKAEVRTRRLPASEGE</sequence>